<dbReference type="AlphaFoldDB" id="A0A0G4HLW8"/>
<reference evidence="3" key="1">
    <citation type="submission" date="2014-11" db="EMBL/GenBank/DDBJ databases">
        <authorList>
            <person name="Otto D Thomas"/>
            <person name="Naeem Raeece"/>
        </authorList>
    </citation>
    <scope>NUCLEOTIDE SEQUENCE</scope>
</reference>
<feature type="region of interest" description="Disordered" evidence="2">
    <location>
        <begin position="1"/>
        <end position="184"/>
    </location>
</feature>
<feature type="coiled-coil region" evidence="1">
    <location>
        <begin position="202"/>
        <end position="236"/>
    </location>
</feature>
<dbReference type="PANTHER" id="PTHR23159:SF60">
    <property type="entry name" value="SPINDLE ASSEMBLY ABNORMAL PROTEIN 4"/>
    <property type="match status" value="1"/>
</dbReference>
<sequence>MSSPARPRAVTPQRKKSEVSAQASREQIALIRENIEKKLAQRSRTPTPADNSTRPQPHDNGMSHISPPAALRTPADPDGHREIQPAVSAEPRKTRPSIASLSMVRAQAQSSGGVRGAGPEDQGGIAGFLARAGHPPGAGGGARGSASGALGSLARPAAGGDLSMSAVQQPGGGSSSSSAETAALSLENERLRRGMKELLVLVEDSIEQVSVLEGSLKEAKNANSEMEAILENSREREKVQLRQLETMRGQVTELRQKLATTAVDAQKKLSEAYEQVKTAKESEKRVTEETEAMRKECEEQRAQWEQMSKEVKQLEGLKRESGRMAQELRQKEDELARLKVDRHRLEDENGRLATDRERLEREVAEMHLEKERERGGGETTTSRLSGTSAAGKNRVGGQGTPAGDSELQQKVEQLEREVYSTKKALSAKESENEELLNYCQALLQSLGEGDGNEGEDRGRDGITPASAAASGWETGRSKTSTGRNAGSTGTGGVDFRERVSVVSAGGGGGTPSGGRLSGEKERERTTGSSHTPMGGWRAPRGSSREDLSLPTAADAEGVGRESRGSTHHRHDALDSFSSGAGARIGAGGAAAAAEEDDMETF</sequence>
<evidence type="ECO:0000256" key="1">
    <source>
        <dbReference type="SAM" id="Coils"/>
    </source>
</evidence>
<dbReference type="EMBL" id="CDMZ01003110">
    <property type="protein sequence ID" value="CEM45133.1"/>
    <property type="molecule type" value="Genomic_DNA"/>
</dbReference>
<proteinExistence type="predicted"/>
<keyword evidence="1" id="KW-0175">Coiled coil</keyword>
<evidence type="ECO:0000256" key="2">
    <source>
        <dbReference type="SAM" id="MobiDB-lite"/>
    </source>
</evidence>
<evidence type="ECO:0000313" key="3">
    <source>
        <dbReference type="EMBL" id="CEM45133.1"/>
    </source>
</evidence>
<accession>A0A0G4HLW8</accession>
<dbReference type="PANTHER" id="PTHR23159">
    <property type="entry name" value="CENTROSOMAL PROTEIN 2"/>
    <property type="match status" value="1"/>
</dbReference>
<feature type="region of interest" description="Disordered" evidence="2">
    <location>
        <begin position="446"/>
        <end position="601"/>
    </location>
</feature>
<dbReference type="VEuPathDB" id="CryptoDB:Cvel_28930"/>
<organism evidence="3">
    <name type="scientific">Chromera velia CCMP2878</name>
    <dbReference type="NCBI Taxonomy" id="1169474"/>
    <lineage>
        <taxon>Eukaryota</taxon>
        <taxon>Sar</taxon>
        <taxon>Alveolata</taxon>
        <taxon>Colpodellida</taxon>
        <taxon>Chromeraceae</taxon>
        <taxon>Chromera</taxon>
    </lineage>
</organism>
<evidence type="ECO:0008006" key="4">
    <source>
        <dbReference type="Google" id="ProtNLM"/>
    </source>
</evidence>
<feature type="compositionally biased region" description="Low complexity" evidence="2">
    <location>
        <begin position="144"/>
        <end position="160"/>
    </location>
</feature>
<feature type="compositionally biased region" description="Gly residues" evidence="2">
    <location>
        <begin position="504"/>
        <end position="516"/>
    </location>
</feature>
<feature type="region of interest" description="Disordered" evidence="2">
    <location>
        <begin position="366"/>
        <end position="407"/>
    </location>
</feature>
<feature type="compositionally biased region" description="Low complexity" evidence="2">
    <location>
        <begin position="379"/>
        <end position="388"/>
    </location>
</feature>
<protein>
    <recommendedName>
        <fullName evidence="4">TATA element modulatory factor 1 TATA binding domain-containing protein</fullName>
    </recommendedName>
</protein>
<feature type="compositionally biased region" description="Basic and acidic residues" evidence="2">
    <location>
        <begin position="366"/>
        <end position="376"/>
    </location>
</feature>
<name>A0A0G4HLW8_9ALVE</name>
<feature type="compositionally biased region" description="Polar residues" evidence="2">
    <location>
        <begin position="477"/>
        <end position="487"/>
    </location>
</feature>
<feature type="compositionally biased region" description="Polar residues" evidence="2">
    <location>
        <begin position="42"/>
        <end position="55"/>
    </location>
</feature>
<gene>
    <name evidence="3" type="ORF">Cvel_28930</name>
</gene>